<dbReference type="EMBL" id="CP050995">
    <property type="protein sequence ID" value="QIY90777.1"/>
    <property type="molecule type" value="Genomic_DNA"/>
</dbReference>
<keyword evidence="2" id="KW-1185">Reference proteome</keyword>
<reference evidence="1 2" key="1">
    <citation type="submission" date="2019-09" db="EMBL/GenBank/DDBJ databases">
        <title>FDA dAtabase for Regulatory Grade micrObial Sequences (FDA-ARGOS): Supporting development and validation of Infectious Disease Dx tests.</title>
        <authorList>
            <person name="Sciortino C."/>
            <person name="Tallon L."/>
            <person name="Sadzewicz L."/>
            <person name="Vavikolanu K."/>
            <person name="Mehta A."/>
            <person name="Aluvathingal J."/>
            <person name="Nadendla S."/>
            <person name="Nandy P."/>
            <person name="Geyer C."/>
            <person name="Yan Y."/>
            <person name="Sichtig H."/>
        </authorList>
    </citation>
    <scope>NUCLEOTIDE SEQUENCE [LARGE SCALE GENOMIC DNA]</scope>
    <source>
        <strain evidence="1 2">FDAARGOS_636</strain>
    </source>
</reference>
<dbReference type="Proteomes" id="UP000501570">
    <property type="component" value="Chromosome"/>
</dbReference>
<protein>
    <submittedName>
        <fullName evidence="1">Uncharacterized protein</fullName>
    </submittedName>
</protein>
<name>A0ABX6KQQ1_CHRGL</name>
<evidence type="ECO:0000313" key="2">
    <source>
        <dbReference type="Proteomes" id="UP000501570"/>
    </source>
</evidence>
<dbReference type="RefSeq" id="WP_168238304.1">
    <property type="nucleotide sequence ID" value="NZ_CP050995.1"/>
</dbReference>
<evidence type="ECO:0000313" key="1">
    <source>
        <dbReference type="EMBL" id="QIY90777.1"/>
    </source>
</evidence>
<organism evidence="1 2">
    <name type="scientific">Chryseobacterium gallinarum</name>
    <dbReference type="NCBI Taxonomy" id="1324352"/>
    <lineage>
        <taxon>Bacteria</taxon>
        <taxon>Pseudomonadati</taxon>
        <taxon>Bacteroidota</taxon>
        <taxon>Flavobacteriia</taxon>
        <taxon>Flavobacteriales</taxon>
        <taxon>Weeksellaceae</taxon>
        <taxon>Chryseobacterium group</taxon>
        <taxon>Chryseobacterium</taxon>
    </lineage>
</organism>
<accession>A0ABX6KQQ1</accession>
<sequence>MDIKILFFGLLFGLFSGQKKSDINIVVFQEKANDSICIIINNASSDTIKLLLDTHGLGRRLSLKSPKITKPLGYIFAALYYEISSKYHIEKGEKYLNGLNYGLYGDQSLEQYIIDNTHILPPKSFYHFKIDFNEVSFCKNIDNRKKRIDYSFKVSYFGTEIIKYLKKESVKISQDLSKIDSQKYFNENITSNTIKLKGNICY</sequence>
<gene>
    <name evidence="1" type="ORF">FOB44_08895</name>
</gene>
<proteinExistence type="predicted"/>